<dbReference type="EMBL" id="JAPMOU010000027">
    <property type="protein sequence ID" value="MDE1464015.1"/>
    <property type="molecule type" value="Genomic_DNA"/>
</dbReference>
<evidence type="ECO:0000256" key="1">
    <source>
        <dbReference type="SAM" id="Phobius"/>
    </source>
</evidence>
<evidence type="ECO:0000313" key="2">
    <source>
        <dbReference type="EMBL" id="MDE1464015.1"/>
    </source>
</evidence>
<reference evidence="2 3" key="1">
    <citation type="submission" date="2022-11" db="EMBL/GenBank/DDBJ databases">
        <title>Spartinivicinus poritis sp. nov., isolated from scleractinian coral Porites lutea.</title>
        <authorList>
            <person name="Zhang G."/>
            <person name="Cai L."/>
            <person name="Wei Q."/>
        </authorList>
    </citation>
    <scope>NUCLEOTIDE SEQUENCE [LARGE SCALE GENOMIC DNA]</scope>
    <source>
        <strain evidence="2 3">A2-2</strain>
    </source>
</reference>
<keyword evidence="1" id="KW-0472">Membrane</keyword>
<dbReference type="Proteomes" id="UP001528823">
    <property type="component" value="Unassembled WGS sequence"/>
</dbReference>
<keyword evidence="1" id="KW-0812">Transmembrane</keyword>
<name>A0ABT5UCA5_9GAMM</name>
<accession>A0ABT5UCA5</accession>
<sequence length="103" mass="11823">MAQQDSISVQAVLGIILIVLGCLLIPMTTFVVCKLANYLNRTTLAQQGDPFTTKECRQFECFPFFNDAIRLRKLDERGKAEELNLPLLKEWLVWLEKTIAYTN</sequence>
<keyword evidence="3" id="KW-1185">Reference proteome</keyword>
<keyword evidence="1" id="KW-1133">Transmembrane helix</keyword>
<dbReference type="RefSeq" id="WP_274690346.1">
    <property type="nucleotide sequence ID" value="NZ_JAPMOU010000027.1"/>
</dbReference>
<proteinExistence type="predicted"/>
<feature type="transmembrane region" description="Helical" evidence="1">
    <location>
        <begin position="12"/>
        <end position="33"/>
    </location>
</feature>
<comment type="caution">
    <text evidence="2">The sequence shown here is derived from an EMBL/GenBank/DDBJ whole genome shotgun (WGS) entry which is preliminary data.</text>
</comment>
<dbReference type="Gene3D" id="1.10.3210.10">
    <property type="entry name" value="Hypothetical protein af1432"/>
    <property type="match status" value="1"/>
</dbReference>
<organism evidence="2 3">
    <name type="scientific">Spartinivicinus poritis</name>
    <dbReference type="NCBI Taxonomy" id="2994640"/>
    <lineage>
        <taxon>Bacteria</taxon>
        <taxon>Pseudomonadati</taxon>
        <taxon>Pseudomonadota</taxon>
        <taxon>Gammaproteobacteria</taxon>
        <taxon>Oceanospirillales</taxon>
        <taxon>Zooshikellaceae</taxon>
        <taxon>Spartinivicinus</taxon>
    </lineage>
</organism>
<evidence type="ECO:0000313" key="3">
    <source>
        <dbReference type="Proteomes" id="UP001528823"/>
    </source>
</evidence>
<gene>
    <name evidence="2" type="ORF">ORQ98_18840</name>
</gene>
<protein>
    <submittedName>
        <fullName evidence="2">Uncharacterized protein</fullName>
    </submittedName>
</protein>